<reference evidence="1 2" key="1">
    <citation type="journal article" date="2022" name="Allergy">
        <title>Genome assembly and annotation of Periplaneta americana reveal a comprehensive cockroach allergen profile.</title>
        <authorList>
            <person name="Wang L."/>
            <person name="Xiong Q."/>
            <person name="Saelim N."/>
            <person name="Wang L."/>
            <person name="Nong W."/>
            <person name="Wan A.T."/>
            <person name="Shi M."/>
            <person name="Liu X."/>
            <person name="Cao Q."/>
            <person name="Hui J.H.L."/>
            <person name="Sookrung N."/>
            <person name="Leung T.F."/>
            <person name="Tungtrongchitr A."/>
            <person name="Tsui S.K.W."/>
        </authorList>
    </citation>
    <scope>NUCLEOTIDE SEQUENCE [LARGE SCALE GENOMIC DNA]</scope>
    <source>
        <strain evidence="1">PWHHKU_190912</strain>
    </source>
</reference>
<dbReference type="PANTHER" id="PTHR47326">
    <property type="entry name" value="TRANSPOSABLE ELEMENT TC3 TRANSPOSASE-LIKE PROTEIN"/>
    <property type="match status" value="1"/>
</dbReference>
<organism evidence="1 2">
    <name type="scientific">Periplaneta americana</name>
    <name type="common">American cockroach</name>
    <name type="synonym">Blatta americana</name>
    <dbReference type="NCBI Taxonomy" id="6978"/>
    <lineage>
        <taxon>Eukaryota</taxon>
        <taxon>Metazoa</taxon>
        <taxon>Ecdysozoa</taxon>
        <taxon>Arthropoda</taxon>
        <taxon>Hexapoda</taxon>
        <taxon>Insecta</taxon>
        <taxon>Pterygota</taxon>
        <taxon>Neoptera</taxon>
        <taxon>Polyneoptera</taxon>
        <taxon>Dictyoptera</taxon>
        <taxon>Blattodea</taxon>
        <taxon>Blattoidea</taxon>
        <taxon>Blattidae</taxon>
        <taxon>Blattinae</taxon>
        <taxon>Periplaneta</taxon>
    </lineage>
</organism>
<dbReference type="Proteomes" id="UP001148838">
    <property type="component" value="Unassembled WGS sequence"/>
</dbReference>
<evidence type="ECO:0000313" key="1">
    <source>
        <dbReference type="EMBL" id="KAJ4441194.1"/>
    </source>
</evidence>
<name>A0ABQ8T3X6_PERAM</name>
<protein>
    <recommendedName>
        <fullName evidence="3">DUF4817 domain-containing protein</fullName>
    </recommendedName>
</protein>
<evidence type="ECO:0008006" key="3">
    <source>
        <dbReference type="Google" id="ProtNLM"/>
    </source>
</evidence>
<comment type="caution">
    <text evidence="1">The sequence shown here is derived from an EMBL/GenBank/DDBJ whole genome shotgun (WGS) entry which is preliminary data.</text>
</comment>
<accession>A0ABQ8T3X6</accession>
<gene>
    <name evidence="1" type="ORF">ANN_11045</name>
</gene>
<proteinExistence type="predicted"/>
<keyword evidence="2" id="KW-1185">Reference proteome</keyword>
<sequence>MHLVNGAAEGNALAARRRYSELFPRRQLPSHQTFVGVDRCVRDYGIRSAPHTGQPRMHVEDCVLDMVDQDPAVSTRAISAALGILQNTVWRMLRRQQLYPFHLQKVQELTPADYPHRRQFCQWLLQRKFHAK</sequence>
<dbReference type="PANTHER" id="PTHR47326:SF1">
    <property type="entry name" value="HTH PSQ-TYPE DOMAIN-CONTAINING PROTEIN"/>
    <property type="match status" value="1"/>
</dbReference>
<dbReference type="EMBL" id="JAJSOF020000015">
    <property type="protein sequence ID" value="KAJ4441194.1"/>
    <property type="molecule type" value="Genomic_DNA"/>
</dbReference>
<evidence type="ECO:0000313" key="2">
    <source>
        <dbReference type="Proteomes" id="UP001148838"/>
    </source>
</evidence>